<comment type="caution">
    <text evidence="2">The sequence shown here is derived from an EMBL/GenBank/DDBJ whole genome shotgun (WGS) entry which is preliminary data.</text>
</comment>
<dbReference type="Proteomes" id="UP000195569">
    <property type="component" value="Unassembled WGS sequence"/>
</dbReference>
<organism evidence="2 3">
    <name type="scientific">Paraburkholderia piptadeniae</name>
    <dbReference type="NCBI Taxonomy" id="1701573"/>
    <lineage>
        <taxon>Bacteria</taxon>
        <taxon>Pseudomonadati</taxon>
        <taxon>Pseudomonadota</taxon>
        <taxon>Betaproteobacteria</taxon>
        <taxon>Burkholderiales</taxon>
        <taxon>Burkholderiaceae</taxon>
        <taxon>Paraburkholderia</taxon>
    </lineage>
</organism>
<feature type="region of interest" description="Disordered" evidence="1">
    <location>
        <begin position="1"/>
        <end position="28"/>
    </location>
</feature>
<reference evidence="2" key="1">
    <citation type="submission" date="2016-12" db="EMBL/GenBank/DDBJ databases">
        <authorList>
            <person name="Moulin L."/>
        </authorList>
    </citation>
    <scope>NUCLEOTIDE SEQUENCE [LARGE SCALE GENOMIC DNA]</scope>
    <source>
        <strain evidence="2">STM 7183</strain>
    </source>
</reference>
<feature type="region of interest" description="Disordered" evidence="1">
    <location>
        <begin position="57"/>
        <end position="82"/>
    </location>
</feature>
<dbReference type="AlphaFoldDB" id="A0A1N7RLS0"/>
<gene>
    <name evidence="2" type="ORF">BN2476_50023</name>
</gene>
<name>A0A1N7RLS0_9BURK</name>
<proteinExistence type="predicted"/>
<evidence type="ECO:0000313" key="3">
    <source>
        <dbReference type="Proteomes" id="UP000195569"/>
    </source>
</evidence>
<feature type="compositionally biased region" description="Basic residues" evidence="1">
    <location>
        <begin position="63"/>
        <end position="72"/>
    </location>
</feature>
<sequence>MPARLAQPGESGIRKAAKEIGDETDSTHSGVRTTILYRICARKTAIVTLSDALIGADGEGGKRAGRSGRRIKNPSNVADIAQ</sequence>
<protein>
    <submittedName>
        <fullName evidence="2">Uncharacterized protein</fullName>
    </submittedName>
</protein>
<evidence type="ECO:0000256" key="1">
    <source>
        <dbReference type="SAM" id="MobiDB-lite"/>
    </source>
</evidence>
<dbReference type="EMBL" id="CYGY02000005">
    <property type="protein sequence ID" value="SIT35647.1"/>
    <property type="molecule type" value="Genomic_DNA"/>
</dbReference>
<keyword evidence="3" id="KW-1185">Reference proteome</keyword>
<accession>A0A1N7RLS0</accession>
<feature type="compositionally biased region" description="Basic and acidic residues" evidence="1">
    <location>
        <begin position="12"/>
        <end position="21"/>
    </location>
</feature>
<evidence type="ECO:0000313" key="2">
    <source>
        <dbReference type="EMBL" id="SIT35647.1"/>
    </source>
</evidence>